<protein>
    <submittedName>
        <fullName evidence="2">Tetratricopeptide repeat-containing protein</fullName>
    </submittedName>
</protein>
<evidence type="ECO:0000313" key="2">
    <source>
        <dbReference type="EMBL" id="SEN43377.1"/>
    </source>
</evidence>
<proteinExistence type="predicted"/>
<dbReference type="STRING" id="245187.SAMN04488003_11653"/>
<keyword evidence="3" id="KW-1185">Reference proteome</keyword>
<name>A0A1H8GIQ5_9RHOB</name>
<sequence>MPDGGTAPGFEVPQGGAPDAPVTDDAPATPAPGAPGADAAALDALFAELADADPEATPGIQNRIAEMWSRSGSTAMDLLLRRGADAMAAGDTPLAIQHYSALIDHAPEFAEGYNGRATAFYLAGQIGPSLADIQTTLALNPRHFGAMSGLAVILEELDRPEDALEVYDRILGIAPHAEGVADAARRLTVTLDGLAL</sequence>
<dbReference type="InterPro" id="IPR011990">
    <property type="entry name" value="TPR-like_helical_dom_sf"/>
</dbReference>
<dbReference type="Proteomes" id="UP000199585">
    <property type="component" value="Unassembled WGS sequence"/>
</dbReference>
<accession>A0A1H8GIQ5</accession>
<dbReference type="SUPFAM" id="SSF48452">
    <property type="entry name" value="TPR-like"/>
    <property type="match status" value="1"/>
</dbReference>
<dbReference type="SMART" id="SM00028">
    <property type="entry name" value="TPR"/>
    <property type="match status" value="3"/>
</dbReference>
<dbReference type="Pfam" id="PF13432">
    <property type="entry name" value="TPR_16"/>
    <property type="match status" value="2"/>
</dbReference>
<dbReference type="Gene3D" id="1.25.40.10">
    <property type="entry name" value="Tetratricopeptide repeat domain"/>
    <property type="match status" value="1"/>
</dbReference>
<feature type="compositionally biased region" description="Low complexity" evidence="1">
    <location>
        <begin position="17"/>
        <end position="28"/>
    </location>
</feature>
<dbReference type="PANTHER" id="PTHR46816:SF1">
    <property type="entry name" value="TETRATRICOPEPTIDE REPEAT (TPR)-LIKE SUPERFAMILY PROTEIN"/>
    <property type="match status" value="1"/>
</dbReference>
<dbReference type="EMBL" id="FOCI01000016">
    <property type="protein sequence ID" value="SEN43377.1"/>
    <property type="molecule type" value="Genomic_DNA"/>
</dbReference>
<reference evidence="2 3" key="1">
    <citation type="submission" date="2016-10" db="EMBL/GenBank/DDBJ databases">
        <authorList>
            <person name="de Groot N.N."/>
        </authorList>
    </citation>
    <scope>NUCLEOTIDE SEQUENCE [LARGE SCALE GENOMIC DNA]</scope>
    <source>
        <strain evidence="2 3">DSM 16213</strain>
    </source>
</reference>
<dbReference type="InterPro" id="IPR019734">
    <property type="entry name" value="TPR_rpt"/>
</dbReference>
<evidence type="ECO:0000313" key="3">
    <source>
        <dbReference type="Proteomes" id="UP000199585"/>
    </source>
</evidence>
<dbReference type="AlphaFoldDB" id="A0A1H8GIQ5"/>
<dbReference type="PANTHER" id="PTHR46816">
    <property type="entry name" value="OS01G0273500 PROTEIN"/>
    <property type="match status" value="1"/>
</dbReference>
<evidence type="ECO:0000256" key="1">
    <source>
        <dbReference type="SAM" id="MobiDB-lite"/>
    </source>
</evidence>
<gene>
    <name evidence="2" type="ORF">SAMN04488003_11653</name>
</gene>
<organism evidence="2 3">
    <name type="scientific">Loktanella fryxellensis</name>
    <dbReference type="NCBI Taxonomy" id="245187"/>
    <lineage>
        <taxon>Bacteria</taxon>
        <taxon>Pseudomonadati</taxon>
        <taxon>Pseudomonadota</taxon>
        <taxon>Alphaproteobacteria</taxon>
        <taxon>Rhodobacterales</taxon>
        <taxon>Roseobacteraceae</taxon>
        <taxon>Loktanella</taxon>
    </lineage>
</organism>
<feature type="region of interest" description="Disordered" evidence="1">
    <location>
        <begin position="1"/>
        <end position="36"/>
    </location>
</feature>